<dbReference type="Gene3D" id="1.10.1200.10">
    <property type="entry name" value="ACP-like"/>
    <property type="match status" value="1"/>
</dbReference>
<keyword evidence="3" id="KW-0596">Phosphopantetheine</keyword>
<dbReference type="GO" id="GO:0016491">
    <property type="term" value="F:oxidoreductase activity"/>
    <property type="evidence" value="ECO:0007669"/>
    <property type="project" value="UniProtKB-KW"/>
</dbReference>
<dbReference type="InterPro" id="IPR050091">
    <property type="entry name" value="PKS_NRPS_Biosynth_Enz"/>
</dbReference>
<keyword evidence="9" id="KW-0521">NADP</keyword>
<dbReference type="PANTHER" id="PTHR43775:SF7">
    <property type="entry name" value="FATTY ACID SYNTHASE"/>
    <property type="match status" value="1"/>
</dbReference>
<dbReference type="PROSITE" id="PS50075">
    <property type="entry name" value="CARRIER"/>
    <property type="match status" value="1"/>
</dbReference>
<comment type="caution">
    <text evidence="20">The sequence shown here is derived from an EMBL/GenBank/DDBJ whole genome shotgun (WGS) entry which is preliminary data.</text>
</comment>
<dbReference type="InterPro" id="IPR014030">
    <property type="entry name" value="Ketoacyl_synth_N"/>
</dbReference>
<dbReference type="CDD" id="cd05195">
    <property type="entry name" value="enoyl_red"/>
    <property type="match status" value="1"/>
</dbReference>
<keyword evidence="13" id="KW-0275">Fatty acid biosynthesis</keyword>
<evidence type="ECO:0000259" key="19">
    <source>
        <dbReference type="PROSITE" id="PS52019"/>
    </source>
</evidence>
<reference evidence="20" key="1">
    <citation type="journal article" date="2023" name="G3 (Bethesda)">
        <title>A reference genome for the long-term kleptoplast-retaining sea slug Elysia crispata morphotype clarki.</title>
        <authorList>
            <person name="Eastman K.E."/>
            <person name="Pendleton A.L."/>
            <person name="Shaikh M.A."/>
            <person name="Suttiyut T."/>
            <person name="Ogas R."/>
            <person name="Tomko P."/>
            <person name="Gavelis G."/>
            <person name="Widhalm J.R."/>
            <person name="Wisecaver J.H."/>
        </authorList>
    </citation>
    <scope>NUCLEOTIDE SEQUENCE</scope>
    <source>
        <strain evidence="20">ECLA1</strain>
    </source>
</reference>
<dbReference type="InterPro" id="IPR032821">
    <property type="entry name" value="PKS_assoc"/>
</dbReference>
<dbReference type="Pfam" id="PF00109">
    <property type="entry name" value="ketoacyl-synt"/>
    <property type="match status" value="1"/>
</dbReference>
<keyword evidence="12" id="KW-0443">Lipid metabolism</keyword>
<evidence type="ECO:0000259" key="18">
    <source>
        <dbReference type="PROSITE" id="PS52004"/>
    </source>
</evidence>
<dbReference type="SMART" id="SM00825">
    <property type="entry name" value="PKS_KS"/>
    <property type="match status" value="1"/>
</dbReference>
<keyword evidence="21" id="KW-1185">Reference proteome</keyword>
<dbReference type="InterPro" id="IPR036291">
    <property type="entry name" value="NAD(P)-bd_dom_sf"/>
</dbReference>
<feature type="domain" description="PKS/mFAS DH" evidence="19">
    <location>
        <begin position="870"/>
        <end position="1138"/>
    </location>
</feature>
<evidence type="ECO:0000256" key="16">
    <source>
        <dbReference type="PROSITE-ProRule" id="PRU01363"/>
    </source>
</evidence>
<dbReference type="InterPro" id="IPR011032">
    <property type="entry name" value="GroES-like_sf"/>
</dbReference>
<dbReference type="InterPro" id="IPR013968">
    <property type="entry name" value="PKS_KR"/>
</dbReference>
<evidence type="ECO:0000256" key="2">
    <source>
        <dbReference type="ARBA" id="ARBA00018769"/>
    </source>
</evidence>
<evidence type="ECO:0000256" key="12">
    <source>
        <dbReference type="ARBA" id="ARBA00023098"/>
    </source>
</evidence>
<dbReference type="Pfam" id="PF21089">
    <property type="entry name" value="PKS_DH_N"/>
    <property type="match status" value="1"/>
</dbReference>
<dbReference type="Pfam" id="PF13602">
    <property type="entry name" value="ADH_zinc_N_2"/>
    <property type="match status" value="1"/>
</dbReference>
<evidence type="ECO:0000256" key="9">
    <source>
        <dbReference type="ARBA" id="ARBA00022857"/>
    </source>
</evidence>
<dbReference type="SUPFAM" id="SSF53901">
    <property type="entry name" value="Thiolase-like"/>
    <property type="match status" value="1"/>
</dbReference>
<dbReference type="InterPro" id="IPR020841">
    <property type="entry name" value="PKS_Beta-ketoAc_synthase_dom"/>
</dbReference>
<evidence type="ECO:0000256" key="8">
    <source>
        <dbReference type="ARBA" id="ARBA00022832"/>
    </source>
</evidence>
<keyword evidence="8" id="KW-0276">Fatty acid metabolism</keyword>
<dbReference type="InterPro" id="IPR049900">
    <property type="entry name" value="PKS_mFAS_DH"/>
</dbReference>
<keyword evidence="11" id="KW-0520">NAD</keyword>
<evidence type="ECO:0000256" key="11">
    <source>
        <dbReference type="ARBA" id="ARBA00023027"/>
    </source>
</evidence>
<evidence type="ECO:0000256" key="4">
    <source>
        <dbReference type="ARBA" id="ARBA00022516"/>
    </source>
</evidence>
<keyword evidence="4" id="KW-0444">Lipid biosynthesis</keyword>
<dbReference type="Pfam" id="PF16197">
    <property type="entry name" value="KAsynt_C_assoc"/>
    <property type="match status" value="1"/>
</dbReference>
<dbReference type="Pfam" id="PF08659">
    <property type="entry name" value="KR"/>
    <property type="match status" value="1"/>
</dbReference>
<dbReference type="SUPFAM" id="SSF53335">
    <property type="entry name" value="S-adenosyl-L-methionine-dependent methyltransferases"/>
    <property type="match status" value="1"/>
</dbReference>
<dbReference type="PROSITE" id="PS52019">
    <property type="entry name" value="PKS_MFAS_DH"/>
    <property type="match status" value="1"/>
</dbReference>
<dbReference type="SMART" id="SM00823">
    <property type="entry name" value="PKS_PP"/>
    <property type="match status" value="1"/>
</dbReference>
<dbReference type="Pfam" id="PF21149">
    <property type="entry name" value="FAS_pseudo-KR"/>
    <property type="match status" value="1"/>
</dbReference>
<dbReference type="SMART" id="SM00822">
    <property type="entry name" value="PKS_KR"/>
    <property type="match status" value="1"/>
</dbReference>
<evidence type="ECO:0000256" key="5">
    <source>
        <dbReference type="ARBA" id="ARBA00022553"/>
    </source>
</evidence>
<name>A0AAE0YIR0_9GAST</name>
<dbReference type="Gene3D" id="3.40.366.10">
    <property type="entry name" value="Malonyl-Coenzyme A Acyl Carrier Protein, domain 2"/>
    <property type="match status" value="1"/>
</dbReference>
<gene>
    <name evidence="20" type="ORF">RRG08_059597</name>
</gene>
<evidence type="ECO:0000256" key="10">
    <source>
        <dbReference type="ARBA" id="ARBA00023002"/>
    </source>
</evidence>
<feature type="domain" description="Carrier" evidence="17">
    <location>
        <begin position="2198"/>
        <end position="2274"/>
    </location>
</feature>
<dbReference type="Pfam" id="PF02801">
    <property type="entry name" value="Ketoacyl-synt_C"/>
    <property type="match status" value="1"/>
</dbReference>
<proteinExistence type="predicted"/>
<evidence type="ECO:0000313" key="20">
    <source>
        <dbReference type="EMBL" id="KAK3747355.1"/>
    </source>
</evidence>
<evidence type="ECO:0000256" key="7">
    <source>
        <dbReference type="ARBA" id="ARBA00022801"/>
    </source>
</evidence>
<dbReference type="InterPro" id="IPR042104">
    <property type="entry name" value="PKS_dehydratase_sf"/>
</dbReference>
<sequence length="2274" mass="251763">MAPQEQLSKQVEDEASAKTPNIIEPYKGDIAVCGLSGRYPDSANVDELKYNLLNKINMITVDNRRWEPGYMGTPDVMGKLKNITDFDAEFFGVHSKSANTMDPMLRIMLEVVYEAIVDAGESLDSLKGTKTGVYIGVSTSECEVAWMKEWSEDNAYMIQGCPHSMFANWISFFFDLRGPSTAYNTACSSSLVCLDAAERHLRMGVIDNAIVGGCNFLYRPSTSRLFMSMNFLGSTACRAFDVTGDGFVRAEIASAMLLKKADTTKRIYATLLGSMLNNDGFQENGILYPNTLAQEQLMTDIYPNFKVDPRQVKYFECHGTGTQAGDPNETRAICNVVCKDRKDPLLIGSVKTNLGHGETASGMAGLSKVMIIMHSRQIPANLHFNTPNPKIPGLFDGRLKVVTETTPFDGGLIAINSFGMGGTNAHAIFKSFDKRAVAHPASDKPRLFTYCARTEEGLQKIFEEAHKNASNVEFHALCQESANTKPKSLPYRGATILNGEGEFMEIQKCPSKPREVWFIYSGMGSQWVGMGRSLMALDVFRQSIEETAAILTPLGVDLMDYMMKGTEETLKEIMPPFICISAVQLALTDLLTSMGVVPDGIVGHSLGEVGCAYADGCLTRREAILSAYWRAKVVLDGDVPPGKMAAVELTWEEAKRLCPPGVVAACHNSQDSVTISGTAQEMIKFMEELTAQGVTVKEVNSSNVSYHSPCMKDLAVALKEGLEKEIIPKPRSKKWISTSIPEERWGEQIAQTAGAQYHANNLLSSVLFYEGLQKVPSNAIAIEIAPAGLLQSVIKKSLSQDCTIVSLQKRKNPNNLEIFFSALGKCYSHGVPMNPLGLYPAVQFPVSIDTPMLSSMVSETWDHSVKWRIPEVQDYEFGGGSISDNVFDIDISEDSPDRYLMDHEVDGRVLFPATGTLVLAWKTLAKLKDVEFDQLAVQLTNVQIHRAVFLSPAGKTSLSVSVMPITGEFQVRDNESLISSGVITSSDDRLLETDQHKKKGSALDGKSETEIITTNEVYRELILRGYEYGPRFQGITRASVDARDTDIIWDGHWISYLDTVLQMCLLSRPGTHQSLPVLLESVVIDPRVHPPQPPEGVEQFETIPGNWDPVLDIVAAGGVEISGSHTIRSSRRLTHSPPNIEEFVFAPYMDPSPSERSASGVCPALRDYADACFEFSRQGMKRWLAEDKNDLLPNKKEIVKALELANKIASKPETASNFSSAKAVLETLVKSKNGHGLPNHGVFQMLDMAFSEPLQGDYWETLRKKLHEVRAYLWDDPIIGAVETEDIVKLVVETVADNVGPQVVEILECGAARGSYYRQAIPKALDYISVKDWRYSIADAGFVEDAADYPVKMLQFDPLDPANFPAAQNESCDLLILKWTLHMQVDLDAAITGYSKMLKPGGFLLVEENVERLSTFFPIKAIVSATLDGKGGPEGDRSLGCFYTDAQWSALFARHGFEQIIHRHDGLSASVFLLRKPLVPKTPPVIVNVDDLQCSWLEEVQKRCAELRDSPKDARLWLVATKELSGILGFFRALTWEMGQDKIRCIQIYDTTSAPQITADSADFKELVRKDMTYNIYKNGKWGTYRGFIISEAARQKERPSDYVFADWLSAGDISSLRWFDSPLKTGHHNGLLGSKMVHQLETETCSVYYAGLNQRDVMLANGTFQRDILPDETFFKEGVLGMEFSGRSSSGKRVMGLCPPPALASSVKCPVTSLWSVPDHWTLEEAATVPLAYATAYYCLVTIAGLQKGKMVFIHAGASAVGQAAIAVSLSYKCEIFILTNSREETALLKSIYPQLKDRNLCSSEDMLFKKHIQKETNGKGVDVVLNSLRGKFLQASRKLLSKQGVFVDIGFKVNGQTQIAYYIREHTDLRFQLDALLESQGPEWTRLYDLVQAGIQNGVVKPLNRAIYGMDKIVDAFRAVEAQGETGKVLLKIRDEERQNVCSAPKSSFSGVRRTCFDPTKSHILIGGMGGMGLETAHWMVLRGAKKILLTSRSGITTGYQMRKISYLRQLGVEVEVLAMSVNSRETADKLFEHAFKMGPVGGIYNIATALNDDHFSNFTREEFVKPLEAKISTSMLLDEISRQQPVRDTLDHFVMYSSLVVSHGHMGQTNYAFGNTVMEKICEQRKRDGLPATVPQWASIADVGIVALMGNKTIIARKYPQRFHNVLNVFDYMMSYDGVVTTSYVLCERSMAVTSGEESMVDQVLRAVGKILGIKNVSSVDGDKEFIDLGVDSLMSVEIKQALERDIDLVLSTKDIQLMSFNALRSLIEGK</sequence>
<feature type="active site" description="Proton acceptor; for dehydratase activity" evidence="16">
    <location>
        <position position="903"/>
    </location>
</feature>
<dbReference type="Gene3D" id="3.40.50.720">
    <property type="entry name" value="NAD(P)-binding Rossmann-like Domain"/>
    <property type="match status" value="1"/>
</dbReference>
<feature type="region of interest" description="C-terminal hotdog fold" evidence="16">
    <location>
        <begin position="1009"/>
        <end position="1138"/>
    </location>
</feature>
<dbReference type="PROSITE" id="PS52004">
    <property type="entry name" value="KS3_2"/>
    <property type="match status" value="1"/>
</dbReference>
<dbReference type="SMART" id="SM00829">
    <property type="entry name" value="PKS_ER"/>
    <property type="match status" value="1"/>
</dbReference>
<dbReference type="InterPro" id="IPR049552">
    <property type="entry name" value="PKS_DH_N"/>
</dbReference>
<dbReference type="InterPro" id="IPR016036">
    <property type="entry name" value="Malonyl_transacylase_ACP-bd"/>
</dbReference>
<dbReference type="InterPro" id="IPR001227">
    <property type="entry name" value="Ac_transferase_dom_sf"/>
</dbReference>
<dbReference type="InterPro" id="IPR036736">
    <property type="entry name" value="ACP-like_sf"/>
</dbReference>
<protein>
    <recommendedName>
        <fullName evidence="2">Fatty acid synthase</fullName>
        <ecNumber evidence="1">2.3.1.85</ecNumber>
    </recommendedName>
</protein>
<dbReference type="Gene3D" id="3.40.47.10">
    <property type="match status" value="1"/>
</dbReference>
<dbReference type="InterPro" id="IPR020843">
    <property type="entry name" value="ER"/>
</dbReference>
<dbReference type="SUPFAM" id="SSF55048">
    <property type="entry name" value="Probable ACP-binding domain of malonyl-CoA ACP transacylase"/>
    <property type="match status" value="1"/>
</dbReference>
<accession>A0AAE0YIR0</accession>
<dbReference type="GO" id="GO:0031177">
    <property type="term" value="F:phosphopantetheine binding"/>
    <property type="evidence" value="ECO:0007669"/>
    <property type="project" value="InterPro"/>
</dbReference>
<dbReference type="GO" id="GO:0006633">
    <property type="term" value="P:fatty acid biosynthetic process"/>
    <property type="evidence" value="ECO:0007669"/>
    <property type="project" value="UniProtKB-KW"/>
</dbReference>
<dbReference type="SUPFAM" id="SSF52151">
    <property type="entry name" value="FabD/lysophospholipase-like"/>
    <property type="match status" value="1"/>
</dbReference>
<dbReference type="EMBL" id="JAWDGP010006090">
    <property type="protein sequence ID" value="KAK3747355.1"/>
    <property type="molecule type" value="Genomic_DNA"/>
</dbReference>
<keyword evidence="10" id="KW-0560">Oxidoreductase</keyword>
<evidence type="ECO:0000256" key="1">
    <source>
        <dbReference type="ARBA" id="ARBA00012873"/>
    </source>
</evidence>
<dbReference type="SUPFAM" id="SSF47336">
    <property type="entry name" value="ACP-like"/>
    <property type="match status" value="1"/>
</dbReference>
<dbReference type="InterPro" id="IPR016035">
    <property type="entry name" value="Acyl_Trfase/lysoPLipase"/>
</dbReference>
<dbReference type="Gene3D" id="3.90.180.10">
    <property type="entry name" value="Medium-chain alcohol dehydrogenases, catalytic domain"/>
    <property type="match status" value="1"/>
</dbReference>
<keyword evidence="7" id="KW-0378">Hydrolase</keyword>
<dbReference type="InterPro" id="IPR014043">
    <property type="entry name" value="Acyl_transferase_dom"/>
</dbReference>
<dbReference type="Gene3D" id="3.40.50.150">
    <property type="entry name" value="Vaccinia Virus protein VP39"/>
    <property type="match status" value="1"/>
</dbReference>
<keyword evidence="14" id="KW-0511">Multifunctional enzyme</keyword>
<dbReference type="SMART" id="SM00827">
    <property type="entry name" value="PKS_AT"/>
    <property type="match status" value="1"/>
</dbReference>
<evidence type="ECO:0000256" key="6">
    <source>
        <dbReference type="ARBA" id="ARBA00022679"/>
    </source>
</evidence>
<dbReference type="Proteomes" id="UP001283361">
    <property type="component" value="Unassembled WGS sequence"/>
</dbReference>
<evidence type="ECO:0000256" key="14">
    <source>
        <dbReference type="ARBA" id="ARBA00023268"/>
    </source>
</evidence>
<dbReference type="GO" id="GO:0016787">
    <property type="term" value="F:hydrolase activity"/>
    <property type="evidence" value="ECO:0007669"/>
    <property type="project" value="UniProtKB-KW"/>
</dbReference>
<feature type="active site" description="Proton donor; for dehydratase activity" evidence="16">
    <location>
        <position position="1058"/>
    </location>
</feature>
<dbReference type="EC" id="2.3.1.85" evidence="1"/>
<feature type="region of interest" description="N-terminal hotdog fold" evidence="16">
    <location>
        <begin position="870"/>
        <end position="997"/>
    </location>
</feature>
<dbReference type="InterPro" id="IPR049391">
    <property type="entry name" value="FAS_pseudo-KR"/>
</dbReference>
<dbReference type="Pfam" id="PF00550">
    <property type="entry name" value="PP-binding"/>
    <property type="match status" value="1"/>
</dbReference>
<organism evidence="20 21">
    <name type="scientific">Elysia crispata</name>
    <name type="common">lettuce slug</name>
    <dbReference type="NCBI Taxonomy" id="231223"/>
    <lineage>
        <taxon>Eukaryota</taxon>
        <taxon>Metazoa</taxon>
        <taxon>Spiralia</taxon>
        <taxon>Lophotrochozoa</taxon>
        <taxon>Mollusca</taxon>
        <taxon>Gastropoda</taxon>
        <taxon>Heterobranchia</taxon>
        <taxon>Euthyneura</taxon>
        <taxon>Panpulmonata</taxon>
        <taxon>Sacoglossa</taxon>
        <taxon>Placobranchoidea</taxon>
        <taxon>Plakobranchidae</taxon>
        <taxon>Elysia</taxon>
    </lineage>
</organism>
<evidence type="ECO:0000256" key="15">
    <source>
        <dbReference type="ARBA" id="ARBA00044883"/>
    </source>
</evidence>
<dbReference type="Gene3D" id="3.10.129.110">
    <property type="entry name" value="Polyketide synthase dehydratase"/>
    <property type="match status" value="1"/>
</dbReference>
<dbReference type="CDD" id="cd00833">
    <property type="entry name" value="PKS"/>
    <property type="match status" value="1"/>
</dbReference>
<feature type="domain" description="Ketosynthase family 3 (KS3)" evidence="18">
    <location>
        <begin position="27"/>
        <end position="431"/>
    </location>
</feature>
<dbReference type="InterPro" id="IPR009081">
    <property type="entry name" value="PP-bd_ACP"/>
</dbReference>
<dbReference type="InterPro" id="IPR057326">
    <property type="entry name" value="KR_dom"/>
</dbReference>
<dbReference type="Gene3D" id="3.30.70.3290">
    <property type="match status" value="1"/>
</dbReference>
<dbReference type="InterPro" id="IPR016039">
    <property type="entry name" value="Thiolase-like"/>
</dbReference>
<evidence type="ECO:0000256" key="3">
    <source>
        <dbReference type="ARBA" id="ARBA00022450"/>
    </source>
</evidence>
<dbReference type="Pfam" id="PF00698">
    <property type="entry name" value="Acyl_transf_1"/>
    <property type="match status" value="1"/>
</dbReference>
<evidence type="ECO:0000256" key="13">
    <source>
        <dbReference type="ARBA" id="ARBA00023160"/>
    </source>
</evidence>
<keyword evidence="6" id="KW-0808">Transferase</keyword>
<dbReference type="SUPFAM" id="SSF50129">
    <property type="entry name" value="GroES-like"/>
    <property type="match status" value="1"/>
</dbReference>
<comment type="catalytic activity">
    <reaction evidence="15">
        <text>acetyl-CoA + n malonyl-CoA + 2n NADPH + 2n H(+) = a long-chain fatty acid + (n+1) CoA + n CO2 + 2n NADP(+).</text>
        <dbReference type="EC" id="2.3.1.85"/>
    </reaction>
</comment>
<keyword evidence="5" id="KW-0597">Phosphoprotein</keyword>
<dbReference type="PANTHER" id="PTHR43775">
    <property type="entry name" value="FATTY ACID SYNTHASE"/>
    <property type="match status" value="1"/>
</dbReference>
<evidence type="ECO:0000313" key="21">
    <source>
        <dbReference type="Proteomes" id="UP001283361"/>
    </source>
</evidence>
<dbReference type="GO" id="GO:0004312">
    <property type="term" value="F:fatty acid synthase activity"/>
    <property type="evidence" value="ECO:0007669"/>
    <property type="project" value="UniProtKB-EC"/>
</dbReference>
<dbReference type="InterPro" id="IPR029063">
    <property type="entry name" value="SAM-dependent_MTases_sf"/>
</dbReference>
<dbReference type="SUPFAM" id="SSF51735">
    <property type="entry name" value="NAD(P)-binding Rossmann-fold domains"/>
    <property type="match status" value="2"/>
</dbReference>
<dbReference type="InterPro" id="IPR020806">
    <property type="entry name" value="PKS_PP-bd"/>
</dbReference>
<evidence type="ECO:0000259" key="17">
    <source>
        <dbReference type="PROSITE" id="PS50075"/>
    </source>
</evidence>
<dbReference type="InterPro" id="IPR014031">
    <property type="entry name" value="Ketoacyl_synth_C"/>
</dbReference>